<evidence type="ECO:0000313" key="10">
    <source>
        <dbReference type="Proteomes" id="UP000245207"/>
    </source>
</evidence>
<evidence type="ECO:0000313" key="9">
    <source>
        <dbReference type="EMBL" id="PWA52355.1"/>
    </source>
</evidence>
<dbReference type="PANTHER" id="PTHR28039">
    <property type="entry name" value="CHALCONE--FLAVONONE ISOMERASE 1-RELATED"/>
    <property type="match status" value="1"/>
</dbReference>
<dbReference type="AlphaFoldDB" id="A0A2U1LTM9"/>
<reference evidence="9 10" key="1">
    <citation type="journal article" date="2018" name="Mol. Plant">
        <title>The genome of Artemisia annua provides insight into the evolution of Asteraceae family and artemisinin biosynthesis.</title>
        <authorList>
            <person name="Shen Q."/>
            <person name="Zhang L."/>
            <person name="Liao Z."/>
            <person name="Wang S."/>
            <person name="Yan T."/>
            <person name="Shi P."/>
            <person name="Liu M."/>
            <person name="Fu X."/>
            <person name="Pan Q."/>
            <person name="Wang Y."/>
            <person name="Lv Z."/>
            <person name="Lu X."/>
            <person name="Zhang F."/>
            <person name="Jiang W."/>
            <person name="Ma Y."/>
            <person name="Chen M."/>
            <person name="Hao X."/>
            <person name="Li L."/>
            <person name="Tang Y."/>
            <person name="Lv G."/>
            <person name="Zhou Y."/>
            <person name="Sun X."/>
            <person name="Brodelius P.E."/>
            <person name="Rose J.K.C."/>
            <person name="Tang K."/>
        </authorList>
    </citation>
    <scope>NUCLEOTIDE SEQUENCE [LARGE SCALE GENOMIC DNA]</scope>
    <source>
        <strain evidence="10">cv. Huhao1</strain>
        <tissue evidence="9">Leaf</tissue>
    </source>
</reference>
<comment type="pathway">
    <text evidence="1">Secondary metabolite biosynthesis; flavonoid biosynthesis.</text>
</comment>
<evidence type="ECO:0000256" key="3">
    <source>
        <dbReference type="ARBA" id="ARBA00023235"/>
    </source>
</evidence>
<gene>
    <name evidence="9" type="ORF">CTI12_AA453650</name>
</gene>
<dbReference type="GO" id="GO:0045430">
    <property type="term" value="F:chalcone isomerase activity"/>
    <property type="evidence" value="ECO:0007669"/>
    <property type="project" value="UniProtKB-EC"/>
</dbReference>
<comment type="similarity">
    <text evidence="2 7">Belongs to the chalcone isomerase family.</text>
</comment>
<dbReference type="UniPathway" id="UPA00154"/>
<keyword evidence="3 9" id="KW-0413">Isomerase</keyword>
<comment type="catalytic activity">
    <reaction evidence="6">
        <text>a chalcone = a flavanone.</text>
        <dbReference type="EC" id="5.5.1.6"/>
    </reaction>
</comment>
<keyword evidence="4" id="KW-0284">Flavonoid biosynthesis</keyword>
<dbReference type="EMBL" id="PKPP01007818">
    <property type="protein sequence ID" value="PWA52355.1"/>
    <property type="molecule type" value="Genomic_DNA"/>
</dbReference>
<evidence type="ECO:0000259" key="8">
    <source>
        <dbReference type="Pfam" id="PF02431"/>
    </source>
</evidence>
<evidence type="ECO:0000256" key="5">
    <source>
        <dbReference type="ARBA" id="ARBA00025429"/>
    </source>
</evidence>
<dbReference type="OrthoDB" id="1903537at2759"/>
<dbReference type="SUPFAM" id="SSF54626">
    <property type="entry name" value="Chalcone isomerase"/>
    <property type="match status" value="1"/>
</dbReference>
<dbReference type="GO" id="GO:0009813">
    <property type="term" value="P:flavonoid biosynthetic process"/>
    <property type="evidence" value="ECO:0007669"/>
    <property type="project" value="UniProtKB-UniPathway"/>
</dbReference>
<proteinExistence type="inferred from homology"/>
<dbReference type="InterPro" id="IPR016089">
    <property type="entry name" value="Chalcone_isomerase_bundle_sf"/>
</dbReference>
<dbReference type="InterPro" id="IPR036298">
    <property type="entry name" value="Chalcone_isomerase_sf"/>
</dbReference>
<protein>
    <recommendedName>
        <fullName evidence="7">Chalcone-flavonone isomerase family protein</fullName>
    </recommendedName>
</protein>
<dbReference type="InterPro" id="IPR016088">
    <property type="entry name" value="Chalcone_isomerase_3-sand"/>
</dbReference>
<dbReference type="InterPro" id="IPR044164">
    <property type="entry name" value="CFI"/>
</dbReference>
<dbReference type="STRING" id="35608.A0A2U1LTM9"/>
<evidence type="ECO:0000256" key="4">
    <source>
        <dbReference type="ARBA" id="ARBA00023241"/>
    </source>
</evidence>
<comment type="caution">
    <text evidence="9">The sequence shown here is derived from an EMBL/GenBank/DDBJ whole genome shotgun (WGS) entry which is preliminary data.</text>
</comment>
<dbReference type="InterPro" id="IPR016087">
    <property type="entry name" value="Chalcone_isomerase"/>
</dbReference>
<organism evidence="9 10">
    <name type="scientific">Artemisia annua</name>
    <name type="common">Sweet wormwood</name>
    <dbReference type="NCBI Taxonomy" id="35608"/>
    <lineage>
        <taxon>Eukaryota</taxon>
        <taxon>Viridiplantae</taxon>
        <taxon>Streptophyta</taxon>
        <taxon>Embryophyta</taxon>
        <taxon>Tracheophyta</taxon>
        <taxon>Spermatophyta</taxon>
        <taxon>Magnoliopsida</taxon>
        <taxon>eudicotyledons</taxon>
        <taxon>Gunneridae</taxon>
        <taxon>Pentapetalae</taxon>
        <taxon>asterids</taxon>
        <taxon>campanulids</taxon>
        <taxon>Asterales</taxon>
        <taxon>Asteraceae</taxon>
        <taxon>Asteroideae</taxon>
        <taxon>Anthemideae</taxon>
        <taxon>Artemisiinae</taxon>
        <taxon>Artemisia</taxon>
    </lineage>
</organism>
<dbReference type="Proteomes" id="UP000245207">
    <property type="component" value="Unassembled WGS sequence"/>
</dbReference>
<accession>A0A2U1LTM9</accession>
<evidence type="ECO:0000256" key="1">
    <source>
        <dbReference type="ARBA" id="ARBA00004966"/>
    </source>
</evidence>
<evidence type="ECO:0000256" key="7">
    <source>
        <dbReference type="RuleBase" id="RU361158"/>
    </source>
</evidence>
<comment type="function">
    <text evidence="5">Catalyzes the intramolecular cyclization of bicyclic chalcones into tricyclic (S)-flavanones. Responsible for the isomerization of 4,2',4',6'-tetrahydroxychalcone (also termed chalcone) into naringenin.</text>
</comment>
<evidence type="ECO:0000256" key="6">
    <source>
        <dbReference type="ARBA" id="ARBA00034056"/>
    </source>
</evidence>
<dbReference type="Gene3D" id="3.50.70.10">
    <property type="match status" value="1"/>
</dbReference>
<keyword evidence="10" id="KW-1185">Reference proteome</keyword>
<evidence type="ECO:0000256" key="2">
    <source>
        <dbReference type="ARBA" id="ARBA00007166"/>
    </source>
</evidence>
<feature type="domain" description="Chalcone isomerase" evidence="8">
    <location>
        <begin position="9"/>
        <end position="209"/>
    </location>
</feature>
<dbReference type="Pfam" id="PF02431">
    <property type="entry name" value="Chalcone"/>
    <property type="match status" value="1"/>
</dbReference>
<dbReference type="Gene3D" id="1.10.890.20">
    <property type="match status" value="1"/>
</dbReference>
<name>A0A2U1LTM9_ARTAN</name>
<sequence>MATSNGIQVESVFFPPSVKPPGAANTLFLMGAGVRRLNIQGNIVKVTAVGVYLEDKAIQSLGVKWKGKTAKELMDSDEFFSDVVTGPFEKLTQITMLVPINGKHFSETSSQLWVEIWKENGTYTDADAATVDKYLEVFKDENFSPGDSILLATSPVGSLTINFMKDGIVSEAPIVVLKNEKSALTTLEGVIGKNGVSPEAKQSLATRFTNSVN</sequence>
<dbReference type="PANTHER" id="PTHR28039:SF8">
    <property type="entry name" value="CHALCONE--FLAVANONE ISOMERASE 1-RELATED"/>
    <property type="match status" value="1"/>
</dbReference>